<dbReference type="PANTHER" id="PTHR43540">
    <property type="entry name" value="PEROXYUREIDOACRYLATE/UREIDOACRYLATE AMIDOHYDROLASE-RELATED"/>
    <property type="match status" value="1"/>
</dbReference>
<keyword evidence="7" id="KW-1185">Reference proteome</keyword>
<dbReference type="EC" id="3.3.2.1" evidence="2"/>
<evidence type="ECO:0000313" key="6">
    <source>
        <dbReference type="EMBL" id="GAA5161036.1"/>
    </source>
</evidence>
<dbReference type="InterPro" id="IPR050272">
    <property type="entry name" value="Isochorismatase-like_hydrls"/>
</dbReference>
<gene>
    <name evidence="6" type="primary">entB</name>
    <name evidence="6" type="ORF">GCM10025770_09610</name>
</gene>
<dbReference type="InterPro" id="IPR036736">
    <property type="entry name" value="ACP-like_sf"/>
</dbReference>
<name>A0ABP9QFH9_9RHOO</name>
<dbReference type="Proteomes" id="UP001500547">
    <property type="component" value="Unassembled WGS sequence"/>
</dbReference>
<protein>
    <recommendedName>
        <fullName evidence="2">isochorismatase</fullName>
        <ecNumber evidence="2">3.3.2.1</ecNumber>
    </recommendedName>
</protein>
<dbReference type="InterPro" id="IPR000868">
    <property type="entry name" value="Isochorismatase-like_dom"/>
</dbReference>
<comment type="pathway">
    <text evidence="1">Siderophore biosynthesis.</text>
</comment>
<proteinExistence type="predicted"/>
<dbReference type="Pfam" id="PF00857">
    <property type="entry name" value="Isochorismatase"/>
    <property type="match status" value="1"/>
</dbReference>
<dbReference type="PIRSF" id="PIRSF001111">
    <property type="entry name" value="Isochorismatase"/>
    <property type="match status" value="1"/>
</dbReference>
<dbReference type="Gene3D" id="1.10.1200.10">
    <property type="entry name" value="ACP-like"/>
    <property type="match status" value="1"/>
</dbReference>
<feature type="domain" description="Carrier" evidence="5">
    <location>
        <begin position="216"/>
        <end position="292"/>
    </location>
</feature>
<dbReference type="EMBL" id="BAABLD010000005">
    <property type="protein sequence ID" value="GAA5161036.1"/>
    <property type="molecule type" value="Genomic_DNA"/>
</dbReference>
<sequence length="301" mass="32906">MAIPRIATYPMPAAASFPANRVDWQVAPERAALLIHDMQQYFIDFYDASAAPIPQLVANALRLRDACDAAGIPVFYTAQPPVQPAEDRALLNEFWGPGLPAKPEGAPIIAALAPRAAHTVLDKWRYSAFVRSDLLERLQAQGRNQLIVCGVYAHIGCQVTCVDAFMRDIQPVMVGDALADFSADWHVKALEYVAQRAGVVRSTAQVLTDLGVALPDELPADMHALHAEVAKMLEMPKSDLGLDDNLLYAGLDSIRLMSLLERWKRAGANLSFVQLAEHPTVALWWALMVGSSVESRVAETV</sequence>
<dbReference type="SUPFAM" id="SSF47336">
    <property type="entry name" value="ACP-like"/>
    <property type="match status" value="1"/>
</dbReference>
<dbReference type="RefSeq" id="WP_345531733.1">
    <property type="nucleotide sequence ID" value="NZ_BAABLD010000005.1"/>
</dbReference>
<evidence type="ECO:0000259" key="5">
    <source>
        <dbReference type="PROSITE" id="PS50075"/>
    </source>
</evidence>
<reference evidence="7" key="1">
    <citation type="journal article" date="2019" name="Int. J. Syst. Evol. Microbiol.">
        <title>The Global Catalogue of Microorganisms (GCM) 10K type strain sequencing project: providing services to taxonomists for standard genome sequencing and annotation.</title>
        <authorList>
            <consortium name="The Broad Institute Genomics Platform"/>
            <consortium name="The Broad Institute Genome Sequencing Center for Infectious Disease"/>
            <person name="Wu L."/>
            <person name="Ma J."/>
        </authorList>
    </citation>
    <scope>NUCLEOTIDE SEQUENCE [LARGE SCALE GENOMIC DNA]</scope>
    <source>
        <strain evidence="7">JCM 18715</strain>
    </source>
</reference>
<dbReference type="PANTHER" id="PTHR43540:SF3">
    <property type="entry name" value="ENTEROBACTIN SYNTHASE COMPONENT B"/>
    <property type="match status" value="1"/>
</dbReference>
<dbReference type="Gene3D" id="3.40.50.850">
    <property type="entry name" value="Isochorismatase-like"/>
    <property type="match status" value="1"/>
</dbReference>
<evidence type="ECO:0000256" key="2">
    <source>
        <dbReference type="ARBA" id="ARBA00012100"/>
    </source>
</evidence>
<dbReference type="InterPro" id="IPR016291">
    <property type="entry name" value="Isochorismatase"/>
</dbReference>
<evidence type="ECO:0000256" key="3">
    <source>
        <dbReference type="ARBA" id="ARBA00022801"/>
    </source>
</evidence>
<dbReference type="InterPro" id="IPR036380">
    <property type="entry name" value="Isochorismatase-like_sf"/>
</dbReference>
<evidence type="ECO:0000256" key="4">
    <source>
        <dbReference type="ARBA" id="ARBA00048590"/>
    </source>
</evidence>
<accession>A0ABP9QFH9</accession>
<keyword evidence="3" id="KW-0378">Hydrolase</keyword>
<dbReference type="InterPro" id="IPR009081">
    <property type="entry name" value="PP-bd_ACP"/>
</dbReference>
<comment type="caution">
    <text evidence="6">The sequence shown here is derived from an EMBL/GenBank/DDBJ whole genome shotgun (WGS) entry which is preliminary data.</text>
</comment>
<dbReference type="PRINTS" id="PR01398">
    <property type="entry name" value="ISCHRISMTASE"/>
</dbReference>
<evidence type="ECO:0000313" key="7">
    <source>
        <dbReference type="Proteomes" id="UP001500547"/>
    </source>
</evidence>
<dbReference type="Pfam" id="PF00550">
    <property type="entry name" value="PP-binding"/>
    <property type="match status" value="1"/>
</dbReference>
<dbReference type="PROSITE" id="PS50075">
    <property type="entry name" value="CARRIER"/>
    <property type="match status" value="1"/>
</dbReference>
<comment type="catalytic activity">
    <reaction evidence="4">
        <text>isochorismate + H2O = (2S,3S)-2,3-dihydroxy-2,3-dihydrobenzoate + pyruvate</text>
        <dbReference type="Rhea" id="RHEA:11112"/>
        <dbReference type="ChEBI" id="CHEBI:15361"/>
        <dbReference type="ChEBI" id="CHEBI:15377"/>
        <dbReference type="ChEBI" id="CHEBI:29780"/>
        <dbReference type="ChEBI" id="CHEBI:58764"/>
        <dbReference type="EC" id="3.3.2.1"/>
    </reaction>
</comment>
<evidence type="ECO:0000256" key="1">
    <source>
        <dbReference type="ARBA" id="ARBA00004924"/>
    </source>
</evidence>
<dbReference type="SUPFAM" id="SSF52499">
    <property type="entry name" value="Isochorismatase-like hydrolases"/>
    <property type="match status" value="1"/>
</dbReference>
<dbReference type="CDD" id="cd01013">
    <property type="entry name" value="isochorismatase"/>
    <property type="match status" value="1"/>
</dbReference>
<organism evidence="6 7">
    <name type="scientific">Viridibacterium curvum</name>
    <dbReference type="NCBI Taxonomy" id="1101404"/>
    <lineage>
        <taxon>Bacteria</taxon>
        <taxon>Pseudomonadati</taxon>
        <taxon>Pseudomonadota</taxon>
        <taxon>Betaproteobacteria</taxon>
        <taxon>Rhodocyclales</taxon>
        <taxon>Rhodocyclaceae</taxon>
        <taxon>Viridibacterium</taxon>
    </lineage>
</organism>